<reference evidence="1" key="1">
    <citation type="submission" date="2022-04" db="EMBL/GenBank/DDBJ databases">
        <title>Jade perch genome.</title>
        <authorList>
            <person name="Chao B."/>
        </authorList>
    </citation>
    <scope>NUCLEOTIDE SEQUENCE</scope>
    <source>
        <strain evidence="1">CB-2022</strain>
    </source>
</reference>
<gene>
    <name evidence="1" type="ORF">L3Q82_015740</name>
</gene>
<dbReference type="EMBL" id="CM041549">
    <property type="protein sequence ID" value="KAI3357285.1"/>
    <property type="molecule type" value="Genomic_DNA"/>
</dbReference>
<accession>A0ACB8VPE1</accession>
<protein>
    <submittedName>
        <fullName evidence="1">Uncharacterized protein</fullName>
    </submittedName>
</protein>
<dbReference type="Proteomes" id="UP000831701">
    <property type="component" value="Chromosome 19"/>
</dbReference>
<comment type="caution">
    <text evidence="1">The sequence shown here is derived from an EMBL/GenBank/DDBJ whole genome shotgun (WGS) entry which is preliminary data.</text>
</comment>
<name>A0ACB8VPE1_9TELE</name>
<sequence>MNIDNVNQSVTTGVSATPSSTSSNCIANDNAATSVSSIPSVTSNAPTSAAMVTPSADTSVSNGVYVPGGITNGDVKPALSTTPLADFLMQLEEYTPTIPDAVTGYYLNRAGFEASDPRIIRLISLASQKFISDIANDALQYCKMKGTASGSSRSKTKDVGRMKMELFADVVPKTAENFRQFCTGEFRKDGVPIGYKGCTFHRVIKDFMIQGGDFVKGDGTGICSIYRGTFADENFKLKHVAPGLLSMANSGPGTNGCQFFITCTKCDWLDGKHVVFGKVVDGLLVMRKIEHRETQQRAAAGRSHYQPEVTMSSEAETQQSPQPADDAESPSSPAAAASAGDKKVIATKVLGTVKWFNVRNGYGFINRNDTKEDVFVHQTAIKKNNPRKYLRSVGDGETVEFDVVEGEKGAEAANVTGPGGVAVQGSKYAADRNRYRRYPRRRGPPRGGDYPENYQSDGEGEPSSGGRDKGSRDGGESAPEGDAQQPQHAGPLTLADGATPAILLYRRRYGRRPPRVHPVPDPVRDGEEDKENQGKRRRWSKPTAPPEALSPQLQLPPQTPTDWWQTWPGNKGAQDRSLVMDFWTCNYSNWWFSGIQYDSPAMPSQQRLNI</sequence>
<evidence type="ECO:0000313" key="1">
    <source>
        <dbReference type="EMBL" id="KAI3357285.1"/>
    </source>
</evidence>
<proteinExistence type="predicted"/>
<organism evidence="1 2">
    <name type="scientific">Scortum barcoo</name>
    <name type="common">barcoo grunter</name>
    <dbReference type="NCBI Taxonomy" id="214431"/>
    <lineage>
        <taxon>Eukaryota</taxon>
        <taxon>Metazoa</taxon>
        <taxon>Chordata</taxon>
        <taxon>Craniata</taxon>
        <taxon>Vertebrata</taxon>
        <taxon>Euteleostomi</taxon>
        <taxon>Actinopterygii</taxon>
        <taxon>Neopterygii</taxon>
        <taxon>Teleostei</taxon>
        <taxon>Neoteleostei</taxon>
        <taxon>Acanthomorphata</taxon>
        <taxon>Eupercaria</taxon>
        <taxon>Centrarchiformes</taxon>
        <taxon>Terapontoidei</taxon>
        <taxon>Terapontidae</taxon>
        <taxon>Scortum</taxon>
    </lineage>
</organism>
<keyword evidence="2" id="KW-1185">Reference proteome</keyword>
<evidence type="ECO:0000313" key="2">
    <source>
        <dbReference type="Proteomes" id="UP000831701"/>
    </source>
</evidence>